<reference evidence="1 2" key="1">
    <citation type="submission" date="2016-03" db="EMBL/GenBank/DDBJ databases">
        <title>Trachymyrmex septentrionalis WGS genome.</title>
        <authorList>
            <person name="Nygaard S."/>
            <person name="Hu H."/>
            <person name="Boomsma J."/>
            <person name="Zhang G."/>
        </authorList>
    </citation>
    <scope>NUCLEOTIDE SEQUENCE [LARGE SCALE GENOMIC DNA]</scope>
    <source>
        <strain evidence="1">Tsep2-gDNA-1</strain>
        <tissue evidence="1">Whole body</tissue>
    </source>
</reference>
<sequence>AVSRQPSGHPRDSRHLRSPTQIHAALSPGTARHATTAVATTATAFCVAFRRGRAEKITNIMRAGVTPTELEEETNLEGFLKNFNLSGLASYNVNSAKFKPIDLTAHIDISWPCINASTNYSLKGNVLNYDIYGDGGINGTLHNFRTIMDVGFNLKDRYMQVQTIATKIFLDALKFNATGLYNDEDISKIFSKTISDVTSKLITTNQKTISKMKLQVVFGLILICCNARAMRINEPFGNPMVQDALEKLKNTLKTGNEKLGIPILDPFKADQLAINVNEDQIKLNANLSMCNANGLSGYDVINGDLSMSEDIVLSLHLSWPLVIANTKYDMKGKVDNFELFGNGDIKLSAQNFVLNTVVTFLWNGSLSSYLKVKNINLELSLQKLDFQATGLFNDEETSAILSALFSDMAPELISNEMVTSKIVELVTKKADEFLATKTLLEIIEMFL</sequence>
<evidence type="ECO:0008006" key="3">
    <source>
        <dbReference type="Google" id="ProtNLM"/>
    </source>
</evidence>
<dbReference type="InterPro" id="IPR038606">
    <property type="entry name" value="To_sf"/>
</dbReference>
<gene>
    <name evidence="1" type="ORF">ALC56_07705</name>
</gene>
<dbReference type="SMART" id="SM00700">
    <property type="entry name" value="JHBP"/>
    <property type="match status" value="1"/>
</dbReference>
<name>A0A151JVJ4_9HYME</name>
<dbReference type="PANTHER" id="PTHR11008">
    <property type="entry name" value="PROTEIN TAKEOUT-LIKE PROTEIN"/>
    <property type="match status" value="1"/>
</dbReference>
<feature type="non-terminal residue" evidence="1">
    <location>
        <position position="1"/>
    </location>
</feature>
<evidence type="ECO:0000313" key="2">
    <source>
        <dbReference type="Proteomes" id="UP000078541"/>
    </source>
</evidence>
<organism evidence="1 2">
    <name type="scientific">Trachymyrmex septentrionalis</name>
    <dbReference type="NCBI Taxonomy" id="34720"/>
    <lineage>
        <taxon>Eukaryota</taxon>
        <taxon>Metazoa</taxon>
        <taxon>Ecdysozoa</taxon>
        <taxon>Arthropoda</taxon>
        <taxon>Hexapoda</taxon>
        <taxon>Insecta</taxon>
        <taxon>Pterygota</taxon>
        <taxon>Neoptera</taxon>
        <taxon>Endopterygota</taxon>
        <taxon>Hymenoptera</taxon>
        <taxon>Apocrita</taxon>
        <taxon>Aculeata</taxon>
        <taxon>Formicoidea</taxon>
        <taxon>Formicidae</taxon>
        <taxon>Myrmicinae</taxon>
        <taxon>Trachymyrmex</taxon>
    </lineage>
</organism>
<dbReference type="EMBL" id="KQ981688">
    <property type="protein sequence ID" value="KYN37909.1"/>
    <property type="molecule type" value="Genomic_DNA"/>
</dbReference>
<dbReference type="Proteomes" id="UP000078541">
    <property type="component" value="Unassembled WGS sequence"/>
</dbReference>
<dbReference type="Pfam" id="PF06585">
    <property type="entry name" value="JHBP"/>
    <property type="match status" value="2"/>
</dbReference>
<protein>
    <recommendedName>
        <fullName evidence="3">Circadian clock-controlled protein</fullName>
    </recommendedName>
</protein>
<proteinExistence type="predicted"/>
<dbReference type="InterPro" id="IPR010562">
    <property type="entry name" value="Haemolymph_juvenile_hormone-bd"/>
</dbReference>
<evidence type="ECO:0000313" key="1">
    <source>
        <dbReference type="EMBL" id="KYN37909.1"/>
    </source>
</evidence>
<dbReference type="Gene3D" id="3.15.10.30">
    <property type="entry name" value="Haemolymph juvenile hormone binding protein"/>
    <property type="match status" value="2"/>
</dbReference>
<dbReference type="AlphaFoldDB" id="A0A151JVJ4"/>
<keyword evidence="2" id="KW-1185">Reference proteome</keyword>
<dbReference type="PANTHER" id="PTHR11008:SF9">
    <property type="entry name" value="PROTEIN TAKEOUT-LIKE PROTEIN"/>
    <property type="match status" value="1"/>
</dbReference>
<accession>A0A151JVJ4</accession>